<reference evidence="2" key="1">
    <citation type="journal article" date="2023" name="Science">
        <title>Genome structures resolve the early diversification of teleost fishes.</title>
        <authorList>
            <person name="Parey E."/>
            <person name="Louis A."/>
            <person name="Montfort J."/>
            <person name="Bouchez O."/>
            <person name="Roques C."/>
            <person name="Iampietro C."/>
            <person name="Lluch J."/>
            <person name="Castinel A."/>
            <person name="Donnadieu C."/>
            <person name="Desvignes T."/>
            <person name="Floi Bucao C."/>
            <person name="Jouanno E."/>
            <person name="Wen M."/>
            <person name="Mejri S."/>
            <person name="Dirks R."/>
            <person name="Jansen H."/>
            <person name="Henkel C."/>
            <person name="Chen W.J."/>
            <person name="Zahm M."/>
            <person name="Cabau C."/>
            <person name="Klopp C."/>
            <person name="Thompson A.W."/>
            <person name="Robinson-Rechavi M."/>
            <person name="Braasch I."/>
            <person name="Lecointre G."/>
            <person name="Bobe J."/>
            <person name="Postlethwait J.H."/>
            <person name="Berthelot C."/>
            <person name="Roest Crollius H."/>
            <person name="Guiguen Y."/>
        </authorList>
    </citation>
    <scope>NUCLEOTIDE SEQUENCE</scope>
    <source>
        <strain evidence="2">WJC10195</strain>
    </source>
</reference>
<dbReference type="InterPro" id="IPR043502">
    <property type="entry name" value="DNA/RNA_pol_sf"/>
</dbReference>
<dbReference type="EMBL" id="JAINUF010000004">
    <property type="protein sequence ID" value="KAJ8364950.1"/>
    <property type="molecule type" value="Genomic_DNA"/>
</dbReference>
<dbReference type="PANTHER" id="PTHR47510">
    <property type="entry name" value="REVERSE TRANSCRIPTASE DOMAIN-CONTAINING PROTEIN"/>
    <property type="match status" value="1"/>
</dbReference>
<dbReference type="SUPFAM" id="SSF56672">
    <property type="entry name" value="DNA/RNA polymerases"/>
    <property type="match status" value="1"/>
</dbReference>
<keyword evidence="3" id="KW-1185">Reference proteome</keyword>
<dbReference type="InterPro" id="IPR000477">
    <property type="entry name" value="RT_dom"/>
</dbReference>
<evidence type="ECO:0000313" key="2">
    <source>
        <dbReference type="EMBL" id="KAJ8364950.1"/>
    </source>
</evidence>
<gene>
    <name evidence="2" type="ORF">SKAU_G00137810</name>
</gene>
<organism evidence="2 3">
    <name type="scientific">Synaphobranchus kaupii</name>
    <name type="common">Kaup's arrowtooth eel</name>
    <dbReference type="NCBI Taxonomy" id="118154"/>
    <lineage>
        <taxon>Eukaryota</taxon>
        <taxon>Metazoa</taxon>
        <taxon>Chordata</taxon>
        <taxon>Craniata</taxon>
        <taxon>Vertebrata</taxon>
        <taxon>Euteleostomi</taxon>
        <taxon>Actinopterygii</taxon>
        <taxon>Neopterygii</taxon>
        <taxon>Teleostei</taxon>
        <taxon>Anguilliformes</taxon>
        <taxon>Synaphobranchidae</taxon>
        <taxon>Synaphobranchus</taxon>
    </lineage>
</organism>
<dbReference type="Pfam" id="PF00078">
    <property type="entry name" value="RVT_1"/>
    <property type="match status" value="1"/>
</dbReference>
<dbReference type="OrthoDB" id="411173at2759"/>
<proteinExistence type="predicted"/>
<protein>
    <recommendedName>
        <fullName evidence="1">Reverse transcriptase domain-containing protein</fullName>
    </recommendedName>
</protein>
<dbReference type="CDD" id="cd01650">
    <property type="entry name" value="RT_nLTR_like"/>
    <property type="match status" value="1"/>
</dbReference>
<accession>A0A9Q1FSI2</accession>
<evidence type="ECO:0000313" key="3">
    <source>
        <dbReference type="Proteomes" id="UP001152622"/>
    </source>
</evidence>
<dbReference type="PROSITE" id="PS50878">
    <property type="entry name" value="RT_POL"/>
    <property type="match status" value="1"/>
</dbReference>
<sequence length="221" mass="25143">MYREFTDEPGFSPDSGVGPTDPHYRPFYLQTYCADQLAPVFTDIFNTSLRQCTVPQCFKQSIIIPVPKSTKITCLNDYRPVALTSVAMKSFEHLVLDYLTASTSSQLDPYQFAYRTNRSVEDAVSLVLHHTLQHLETPNTYARILFIDFSSAFNTIIPTKLFSKLQDMNINPAINYWILDFLNNRTQTVKVDHRTSRPRPLSTGAPQGCVLSPLLFSLYSN</sequence>
<dbReference type="Proteomes" id="UP001152622">
    <property type="component" value="Chromosome 4"/>
</dbReference>
<name>A0A9Q1FSI2_SYNKA</name>
<dbReference type="AlphaFoldDB" id="A0A9Q1FSI2"/>
<evidence type="ECO:0000259" key="1">
    <source>
        <dbReference type="PROSITE" id="PS50878"/>
    </source>
</evidence>
<comment type="caution">
    <text evidence="2">The sequence shown here is derived from an EMBL/GenBank/DDBJ whole genome shotgun (WGS) entry which is preliminary data.</text>
</comment>
<dbReference type="PANTHER" id="PTHR47510:SF3">
    <property type="entry name" value="ENDO_EXONUCLEASE_PHOSPHATASE DOMAIN-CONTAINING PROTEIN"/>
    <property type="match status" value="1"/>
</dbReference>
<feature type="domain" description="Reverse transcriptase" evidence="1">
    <location>
        <begin position="47"/>
        <end position="221"/>
    </location>
</feature>